<proteinExistence type="predicted"/>
<evidence type="ECO:0000313" key="2">
    <source>
        <dbReference type="Proteomes" id="UP001491552"/>
    </source>
</evidence>
<organism evidence="1 2">
    <name type="scientific">Faecousia intestinalis</name>
    <dbReference type="NCBI Taxonomy" id="3133167"/>
    <lineage>
        <taxon>Bacteria</taxon>
        <taxon>Bacillati</taxon>
        <taxon>Bacillota</taxon>
        <taxon>Clostridia</taxon>
        <taxon>Eubacteriales</taxon>
        <taxon>Oscillospiraceae</taxon>
        <taxon>Faecousia</taxon>
    </lineage>
</organism>
<sequence>MQNEIEMLRSIRQSTEMGCSGIRAVLPEAQNPAMQSALRSQWKEYDSIYAEADRLLRERGVRLSGVNPLAKYGSMLTAKLRVRSSRNTTARIAEMLVQGNTRGMVKSMQNLRAMGVLDPKVSSLSTRLLQTEQANIEEMKHFL</sequence>
<keyword evidence="2" id="KW-1185">Reference proteome</keyword>
<protein>
    <submittedName>
        <fullName evidence="1">Uncharacterized protein</fullName>
    </submittedName>
</protein>
<comment type="caution">
    <text evidence="1">The sequence shown here is derived from an EMBL/GenBank/DDBJ whole genome shotgun (WGS) entry which is preliminary data.</text>
</comment>
<reference evidence="1 2" key="1">
    <citation type="submission" date="2024-03" db="EMBL/GenBank/DDBJ databases">
        <title>Human intestinal bacterial collection.</title>
        <authorList>
            <person name="Pauvert C."/>
            <person name="Hitch T.C.A."/>
            <person name="Clavel T."/>
        </authorList>
    </citation>
    <scope>NUCLEOTIDE SEQUENCE [LARGE SCALE GENOMIC DNA]</scope>
    <source>
        <strain evidence="1 2">CLA-AA-H192</strain>
    </source>
</reference>
<dbReference type="Proteomes" id="UP001491552">
    <property type="component" value="Unassembled WGS sequence"/>
</dbReference>
<name>A0ABV1G5B5_9FIRM</name>
<evidence type="ECO:0000313" key="1">
    <source>
        <dbReference type="EMBL" id="MEQ2510612.1"/>
    </source>
</evidence>
<gene>
    <name evidence="1" type="ORF">WMO66_05020</name>
</gene>
<dbReference type="RefSeq" id="WP_349135290.1">
    <property type="nucleotide sequence ID" value="NZ_JBBMFF010000175.1"/>
</dbReference>
<dbReference type="EMBL" id="JBBMFF010000175">
    <property type="protein sequence ID" value="MEQ2510612.1"/>
    <property type="molecule type" value="Genomic_DNA"/>
</dbReference>
<accession>A0ABV1G5B5</accession>